<organism evidence="2 3">
    <name type="scientific">Phytophthora fragariaefolia</name>
    <dbReference type="NCBI Taxonomy" id="1490495"/>
    <lineage>
        <taxon>Eukaryota</taxon>
        <taxon>Sar</taxon>
        <taxon>Stramenopiles</taxon>
        <taxon>Oomycota</taxon>
        <taxon>Peronosporomycetes</taxon>
        <taxon>Peronosporales</taxon>
        <taxon>Peronosporaceae</taxon>
        <taxon>Phytophthora</taxon>
    </lineage>
</organism>
<evidence type="ECO:0000313" key="2">
    <source>
        <dbReference type="EMBL" id="GMF35139.1"/>
    </source>
</evidence>
<comment type="caution">
    <text evidence="2">The sequence shown here is derived from an EMBL/GenBank/DDBJ whole genome shotgun (WGS) entry which is preliminary data.</text>
</comment>
<reference evidence="2" key="1">
    <citation type="submission" date="2023-04" db="EMBL/GenBank/DDBJ databases">
        <title>Phytophthora fragariaefolia NBRC 109709.</title>
        <authorList>
            <person name="Ichikawa N."/>
            <person name="Sato H."/>
            <person name="Tonouchi N."/>
        </authorList>
    </citation>
    <scope>NUCLEOTIDE SEQUENCE</scope>
    <source>
        <strain evidence="2">NBRC 109709</strain>
    </source>
</reference>
<dbReference type="Proteomes" id="UP001165121">
    <property type="component" value="Unassembled WGS sequence"/>
</dbReference>
<protein>
    <submittedName>
        <fullName evidence="2">Unnamed protein product</fullName>
    </submittedName>
</protein>
<dbReference type="Pfam" id="PF13843">
    <property type="entry name" value="DDE_Tnp_1_7"/>
    <property type="match status" value="1"/>
</dbReference>
<evidence type="ECO:0000313" key="3">
    <source>
        <dbReference type="Proteomes" id="UP001165121"/>
    </source>
</evidence>
<dbReference type="InterPro" id="IPR029526">
    <property type="entry name" value="PGBD"/>
</dbReference>
<dbReference type="EMBL" id="BSXT01000851">
    <property type="protein sequence ID" value="GMF35139.1"/>
    <property type="molecule type" value="Genomic_DNA"/>
</dbReference>
<name>A0A9W6XBG2_9STRA</name>
<proteinExistence type="predicted"/>
<dbReference type="AlphaFoldDB" id="A0A9W6XBG2"/>
<keyword evidence="3" id="KW-1185">Reference proteome</keyword>
<dbReference type="PANTHER" id="PTHR46599">
    <property type="entry name" value="PIGGYBAC TRANSPOSABLE ELEMENT-DERIVED PROTEIN 4"/>
    <property type="match status" value="1"/>
</dbReference>
<sequence>MIQRGNTNYRSLHGSATAVVWRSLSEINDGETIDIKDDVAALEECMEEFNSPTYLLTSLADVEAINSMRFDPTAHSEEPADLFQHADGSTTTQLRPEFKYLFEHSASASFFAYIPVSFWQQVVGETNSYASVHDIKLKTCFSLEEIMKFIGVLLYMSLVNKGKYSNYWRQQVEDAIFGGNTVNLDSVMPLRRFKKLRQPFSFQCV</sequence>
<evidence type="ECO:0000259" key="1">
    <source>
        <dbReference type="Pfam" id="PF13843"/>
    </source>
</evidence>
<feature type="domain" description="PiggyBac transposable element-derived protein" evidence="1">
    <location>
        <begin position="115"/>
        <end position="203"/>
    </location>
</feature>
<dbReference type="PANTHER" id="PTHR46599:SF3">
    <property type="entry name" value="PIGGYBAC TRANSPOSABLE ELEMENT-DERIVED PROTEIN 4"/>
    <property type="match status" value="1"/>
</dbReference>
<gene>
    <name evidence="2" type="ORF">Pfra01_000923100</name>
</gene>
<accession>A0A9W6XBG2</accession>
<dbReference type="OrthoDB" id="108269at2759"/>